<dbReference type="AlphaFoldDB" id="V5WCR4"/>
<feature type="region of interest" description="Disordered" evidence="1">
    <location>
        <begin position="1"/>
        <end position="28"/>
    </location>
</feature>
<evidence type="ECO:0000313" key="4">
    <source>
        <dbReference type="Proteomes" id="UP000018680"/>
    </source>
</evidence>
<accession>V5WCR4</accession>
<dbReference type="RefSeq" id="WP_024266521.1">
    <property type="nucleotide sequence ID" value="NC_023035.1"/>
</dbReference>
<feature type="compositionally biased region" description="Basic and acidic residues" evidence="1">
    <location>
        <begin position="1"/>
        <end position="14"/>
    </location>
</feature>
<dbReference type="HOGENOM" id="CLU_164789_1_0_12"/>
<dbReference type="eggNOG" id="ENOG5033KTC">
    <property type="taxonomic scope" value="Bacteria"/>
</dbReference>
<protein>
    <recommendedName>
        <fullName evidence="5">Leader peptide processing enzyme</fullName>
    </recommendedName>
</protein>
<keyword evidence="2" id="KW-0472">Membrane</keyword>
<keyword evidence="4" id="KW-1185">Reference proteome</keyword>
<evidence type="ECO:0000256" key="1">
    <source>
        <dbReference type="SAM" id="MobiDB-lite"/>
    </source>
</evidence>
<keyword evidence="2" id="KW-0812">Transmembrane</keyword>
<dbReference type="OrthoDB" id="363155at2"/>
<reference evidence="3 4" key="1">
    <citation type="journal article" date="2015" name="Stand. Genomic Sci.">
        <title>Complete genome sequence and description of Salinispira pacifica gen. nov., sp. nov., a novel spirochaete isolated form a hypersaline microbial mat.</title>
        <authorList>
            <person name="Ben Hania W."/>
            <person name="Joseph M."/>
            <person name="Schumann P."/>
            <person name="Bunk B."/>
            <person name="Fiebig A."/>
            <person name="Sproer C."/>
            <person name="Klenk H.P."/>
            <person name="Fardeau M.L."/>
            <person name="Spring S."/>
        </authorList>
    </citation>
    <scope>NUCLEOTIDE SEQUENCE [LARGE SCALE GENOMIC DNA]</scope>
    <source>
        <strain evidence="3 4">L21-RPul-D2</strain>
    </source>
</reference>
<organism evidence="3 4">
    <name type="scientific">Salinispira pacifica</name>
    <dbReference type="NCBI Taxonomy" id="1307761"/>
    <lineage>
        <taxon>Bacteria</taxon>
        <taxon>Pseudomonadati</taxon>
        <taxon>Spirochaetota</taxon>
        <taxon>Spirochaetia</taxon>
        <taxon>Spirochaetales</taxon>
        <taxon>Spirochaetaceae</taxon>
        <taxon>Salinispira</taxon>
    </lineage>
</organism>
<feature type="transmembrane region" description="Helical" evidence="2">
    <location>
        <begin position="75"/>
        <end position="97"/>
    </location>
</feature>
<feature type="transmembrane region" description="Helical" evidence="2">
    <location>
        <begin position="37"/>
        <end position="63"/>
    </location>
</feature>
<evidence type="ECO:0000313" key="3">
    <source>
        <dbReference type="EMBL" id="AHC13588.1"/>
    </source>
</evidence>
<name>V5WCR4_9SPIO</name>
<keyword evidence="2" id="KW-1133">Transmembrane helix</keyword>
<evidence type="ECO:0000256" key="2">
    <source>
        <dbReference type="SAM" id="Phobius"/>
    </source>
</evidence>
<gene>
    <name evidence="3" type="ORF">L21SP2_0144</name>
</gene>
<dbReference type="KEGG" id="slr:L21SP2_0144"/>
<proteinExistence type="predicted"/>
<dbReference type="Proteomes" id="UP000018680">
    <property type="component" value="Chromosome"/>
</dbReference>
<sequence length="122" mass="13554">MTDNEHDGNSREGVESGSAHSGNEKSGRKMNKKLNSVLFILGATVMNVGIMIAMLLLLATLYARFLSGVFGQGGAQVALIVIFFVSVASSYLFYHLFIKWLSKKVDMDKYFDPIFRIGARKR</sequence>
<dbReference type="STRING" id="1307761.L21SP2_0144"/>
<evidence type="ECO:0008006" key="5">
    <source>
        <dbReference type="Google" id="ProtNLM"/>
    </source>
</evidence>
<dbReference type="EMBL" id="CP006939">
    <property type="protein sequence ID" value="AHC13588.1"/>
    <property type="molecule type" value="Genomic_DNA"/>
</dbReference>